<keyword evidence="8" id="KW-1185">Reference proteome</keyword>
<evidence type="ECO:0000256" key="4">
    <source>
        <dbReference type="ARBA" id="ARBA00022989"/>
    </source>
</evidence>
<evidence type="ECO:0000313" key="8">
    <source>
        <dbReference type="Proteomes" id="UP000025227"/>
    </source>
</evidence>
<keyword evidence="3 6" id="KW-0812">Transmembrane</keyword>
<dbReference type="GO" id="GO:0016020">
    <property type="term" value="C:membrane"/>
    <property type="evidence" value="ECO:0007669"/>
    <property type="project" value="UniProtKB-SubCell"/>
</dbReference>
<organism evidence="8 9">
    <name type="scientific">Haemonchus contortus</name>
    <name type="common">Barber pole worm</name>
    <dbReference type="NCBI Taxonomy" id="6289"/>
    <lineage>
        <taxon>Eukaryota</taxon>
        <taxon>Metazoa</taxon>
        <taxon>Ecdysozoa</taxon>
        <taxon>Nematoda</taxon>
        <taxon>Chromadorea</taxon>
        <taxon>Rhabditida</taxon>
        <taxon>Rhabditina</taxon>
        <taxon>Rhabditomorpha</taxon>
        <taxon>Strongyloidea</taxon>
        <taxon>Trichostrongylidae</taxon>
        <taxon>Haemonchus</taxon>
    </lineage>
</organism>
<feature type="region of interest" description="Disordered" evidence="7">
    <location>
        <begin position="206"/>
        <end position="232"/>
    </location>
</feature>
<keyword evidence="4 6" id="KW-1133">Transmembrane helix</keyword>
<evidence type="ECO:0000256" key="3">
    <source>
        <dbReference type="ARBA" id="ARBA00022692"/>
    </source>
</evidence>
<dbReference type="PANTHER" id="PTHR12300">
    <property type="entry name" value="HVA22-LIKE PROTEINS"/>
    <property type="match status" value="1"/>
</dbReference>
<name>A0A7I4Z009_HAECO</name>
<accession>A0A7I4Z009</accession>
<dbReference type="WBParaSite" id="HCON_00158510-00001">
    <property type="protein sequence ID" value="HCON_00158510-00001"/>
    <property type="gene ID" value="HCON_00158510"/>
</dbReference>
<dbReference type="Pfam" id="PF03134">
    <property type="entry name" value="TB2_DP1_HVA22"/>
    <property type="match status" value="1"/>
</dbReference>
<proteinExistence type="inferred from homology"/>
<evidence type="ECO:0000256" key="5">
    <source>
        <dbReference type="ARBA" id="ARBA00023136"/>
    </source>
</evidence>
<dbReference type="OrthoDB" id="5868404at2759"/>
<dbReference type="OMA" id="QKNNDME"/>
<keyword evidence="5 6" id="KW-0472">Membrane</keyword>
<comment type="caution">
    <text evidence="6">Lacks conserved residue(s) required for the propagation of feature annotation.</text>
</comment>
<sequence>MFSLICHFASAVVGALIPVFYSYKTIKRPSQKKLSYWSKYWAVFGSFLGIDVILSSLFIHYFIPFYEFGKLLFLIWAVCPQTAGAQFVFDKVLAPFIHRHEKKMDVYIENFISRIVNQGPDMAISAGTALLTVAKNLRAQSLAEGDSRGRLYPTVQQSSVVITEIIEDDIPLKNALRAIPDVVEVKEEPVDDYVEEVLYDAVQQRNEAEPAATTNAPLPVKRGRGRRPGTGAITRQRKPQVIEQFMEVQEEDVVVEEKPKRLRRRRSLTRKKLVIVEDHESDIDA</sequence>
<reference evidence="9" key="1">
    <citation type="submission" date="2020-12" db="UniProtKB">
        <authorList>
            <consortium name="WormBaseParasite"/>
        </authorList>
    </citation>
    <scope>IDENTIFICATION</scope>
    <source>
        <strain evidence="9">MHco3</strain>
    </source>
</reference>
<dbReference type="AlphaFoldDB" id="A0A7I4Z009"/>
<evidence type="ECO:0000256" key="7">
    <source>
        <dbReference type="SAM" id="MobiDB-lite"/>
    </source>
</evidence>
<comment type="similarity">
    <text evidence="2 6">Belongs to the DP1 family.</text>
</comment>
<comment type="subcellular location">
    <subcellularLocation>
        <location evidence="1 6">Membrane</location>
        <topology evidence="1 6">Multi-pass membrane protein</topology>
    </subcellularLocation>
</comment>
<evidence type="ECO:0000256" key="6">
    <source>
        <dbReference type="RuleBase" id="RU362006"/>
    </source>
</evidence>
<evidence type="ECO:0000256" key="1">
    <source>
        <dbReference type="ARBA" id="ARBA00004141"/>
    </source>
</evidence>
<dbReference type="Proteomes" id="UP000025227">
    <property type="component" value="Unplaced"/>
</dbReference>
<dbReference type="PANTHER" id="PTHR12300:SF161">
    <property type="entry name" value="RECEPTOR EXPRESSION-ENHANCING PROTEIN"/>
    <property type="match status" value="1"/>
</dbReference>
<evidence type="ECO:0000256" key="2">
    <source>
        <dbReference type="ARBA" id="ARBA00008573"/>
    </source>
</evidence>
<feature type="transmembrane region" description="Helical" evidence="6">
    <location>
        <begin position="38"/>
        <end position="59"/>
    </location>
</feature>
<protein>
    <recommendedName>
        <fullName evidence="6">Receptor expression-enhancing protein</fullName>
    </recommendedName>
</protein>
<evidence type="ECO:0000313" key="9">
    <source>
        <dbReference type="WBParaSite" id="HCON_00158510-00001"/>
    </source>
</evidence>
<dbReference type="InterPro" id="IPR004345">
    <property type="entry name" value="TB2_DP1_HVA22"/>
</dbReference>